<evidence type="ECO:0000259" key="2">
    <source>
        <dbReference type="PROSITE" id="PS50943"/>
    </source>
</evidence>
<gene>
    <name evidence="3" type="ORF">BHF71_10685</name>
</gene>
<keyword evidence="1" id="KW-0238">DNA-binding</keyword>
<dbReference type="SUPFAM" id="SSF47413">
    <property type="entry name" value="lambda repressor-like DNA-binding domains"/>
    <property type="match status" value="1"/>
</dbReference>
<dbReference type="PANTHER" id="PTHR46558">
    <property type="entry name" value="TRACRIPTIONAL REGULATORY PROTEIN-RELATED-RELATED"/>
    <property type="match status" value="1"/>
</dbReference>
<evidence type="ECO:0000313" key="3">
    <source>
        <dbReference type="EMBL" id="OEF98854.1"/>
    </source>
</evidence>
<dbReference type="GO" id="GO:0003677">
    <property type="term" value="F:DNA binding"/>
    <property type="evidence" value="ECO:0007669"/>
    <property type="project" value="UniProtKB-KW"/>
</dbReference>
<dbReference type="STRING" id="337097.BHF71_10685"/>
<dbReference type="CDD" id="cd00093">
    <property type="entry name" value="HTH_XRE"/>
    <property type="match status" value="1"/>
</dbReference>
<protein>
    <recommendedName>
        <fullName evidence="2">HTH cro/C1-type domain-containing protein</fullName>
    </recommendedName>
</protein>
<comment type="caution">
    <text evidence="3">The sequence shown here is derived from an EMBL/GenBank/DDBJ whole genome shotgun (WGS) entry which is preliminary data.</text>
</comment>
<dbReference type="Proteomes" id="UP000243739">
    <property type="component" value="Unassembled WGS sequence"/>
</dbReference>
<dbReference type="RefSeq" id="WP_069657281.1">
    <property type="nucleotide sequence ID" value="NZ_MIJF01000047.1"/>
</dbReference>
<dbReference type="Pfam" id="PF01381">
    <property type="entry name" value="HTH_3"/>
    <property type="match status" value="1"/>
</dbReference>
<dbReference type="InterPro" id="IPR010982">
    <property type="entry name" value="Lambda_DNA-bd_dom_sf"/>
</dbReference>
<evidence type="ECO:0000313" key="4">
    <source>
        <dbReference type="Proteomes" id="UP000243739"/>
    </source>
</evidence>
<dbReference type="PROSITE" id="PS50943">
    <property type="entry name" value="HTH_CROC1"/>
    <property type="match status" value="1"/>
</dbReference>
<sequence>MTLGERIKSLRKANKMTQLDLAKYLGKDNTTISKWESDIYQPDADELKRLAEILSTTTDYLLGRSDSPVEFTEEDFEFVRDLELTDEEIMEKYNFNVDGVKLTEEEIKGILAFVRANRHLVEMEKKEEK</sequence>
<name>A0A1D2YT19_9BACI</name>
<reference evidence="3 4" key="1">
    <citation type="submission" date="2016-09" db="EMBL/GenBank/DDBJ databases">
        <title>Draft genome sequence for the type strain of Vulcanibacillus modesticaldus BR, a strictly anaerobic, moderately thermophilic, and nitrate-reducing bacterium from deep sea-hydrothermal vents of the Mid-Atlantic Ridge.</title>
        <authorList>
            <person name="Abin C.A."/>
            <person name="Hollibaugh J.T."/>
        </authorList>
    </citation>
    <scope>NUCLEOTIDE SEQUENCE [LARGE SCALE GENOMIC DNA]</scope>
    <source>
        <strain evidence="3 4">BR</strain>
    </source>
</reference>
<dbReference type="PANTHER" id="PTHR46558:SF11">
    <property type="entry name" value="HTH-TYPE TRANSCRIPTIONAL REGULATOR XRE"/>
    <property type="match status" value="1"/>
</dbReference>
<organism evidence="3 4">
    <name type="scientific">Vulcanibacillus modesticaldus</name>
    <dbReference type="NCBI Taxonomy" id="337097"/>
    <lineage>
        <taxon>Bacteria</taxon>
        <taxon>Bacillati</taxon>
        <taxon>Bacillota</taxon>
        <taxon>Bacilli</taxon>
        <taxon>Bacillales</taxon>
        <taxon>Bacillaceae</taxon>
        <taxon>Vulcanibacillus</taxon>
    </lineage>
</organism>
<dbReference type="SMART" id="SM00530">
    <property type="entry name" value="HTH_XRE"/>
    <property type="match status" value="1"/>
</dbReference>
<keyword evidence="4" id="KW-1185">Reference proteome</keyword>
<dbReference type="InterPro" id="IPR001387">
    <property type="entry name" value="Cro/C1-type_HTH"/>
</dbReference>
<dbReference type="OrthoDB" id="72638at2"/>
<dbReference type="EMBL" id="MIJF01000047">
    <property type="protein sequence ID" value="OEF98854.1"/>
    <property type="molecule type" value="Genomic_DNA"/>
</dbReference>
<dbReference type="AlphaFoldDB" id="A0A1D2YT19"/>
<evidence type="ECO:0000256" key="1">
    <source>
        <dbReference type="ARBA" id="ARBA00023125"/>
    </source>
</evidence>
<feature type="domain" description="HTH cro/C1-type" evidence="2">
    <location>
        <begin position="7"/>
        <end position="61"/>
    </location>
</feature>
<accession>A0A1D2YT19</accession>
<proteinExistence type="predicted"/>
<dbReference type="Gene3D" id="1.10.260.40">
    <property type="entry name" value="lambda repressor-like DNA-binding domains"/>
    <property type="match status" value="1"/>
</dbReference>